<dbReference type="InterPro" id="IPR022385">
    <property type="entry name" value="Rhs_assc_core"/>
</dbReference>
<dbReference type="RefSeq" id="WP_150712435.1">
    <property type="nucleotide sequence ID" value="NZ_CABVHK010000014.1"/>
</dbReference>
<dbReference type="Gene3D" id="2.180.10.10">
    <property type="entry name" value="RHS repeat-associated core"/>
    <property type="match status" value="1"/>
</dbReference>
<accession>A0A5E6VU02</accession>
<dbReference type="NCBIfam" id="TIGR03696">
    <property type="entry name" value="Rhs_assc_core"/>
    <property type="match status" value="1"/>
</dbReference>
<dbReference type="SUPFAM" id="SSF56399">
    <property type="entry name" value="ADP-ribosylation"/>
    <property type="match status" value="1"/>
</dbReference>
<dbReference type="InterPro" id="IPR050708">
    <property type="entry name" value="T6SS_VgrG/RHS"/>
</dbReference>
<sequence length="373" mass="39482">MSESKVCVCRYSYNALDLLTGVEPVGQQALQRFYCGDLLATDLQGAASQSVFQQGNQPLALQTRKSGGINNRLLATDQQRSVLQVADPDGSVHQVYSPYGHRRVEGGPGSLLGFAGEAVDPFTGHYLLGNGHRMFNPVLMRFNRPDGLSPFGRGGLNPYAYCLGDPVNFSDPTGRFAEIGRFIASMLSLLNTGLGMTRPIPSFNLAKDALRYGALRKLPPRQSFAATSTVVASGLILTIGVVGVGSAVAAIADDPGAIKILGSVVLGLTTLASASRVGTYWAVRKPGTEAALMSFVKNKGKVSTASPTASPLPSVGPSAPSLESVISRSEPLVIGVKRNHDTMLEPGLGPDRVMLKAHRTLAPTNAARKIRRR</sequence>
<protein>
    <recommendedName>
        <fullName evidence="5">RHS repeat-associated core domain-containing protein</fullName>
    </recommendedName>
</protein>
<dbReference type="PANTHER" id="PTHR32305">
    <property type="match status" value="1"/>
</dbReference>
<keyword evidence="2" id="KW-0472">Membrane</keyword>
<evidence type="ECO:0000256" key="2">
    <source>
        <dbReference type="SAM" id="Phobius"/>
    </source>
</evidence>
<reference evidence="3 4" key="1">
    <citation type="submission" date="2019-09" db="EMBL/GenBank/DDBJ databases">
        <authorList>
            <person name="Chandra G."/>
            <person name="Truman W A."/>
        </authorList>
    </citation>
    <scope>NUCLEOTIDE SEQUENCE [LARGE SCALE GENOMIC DNA]</scope>
    <source>
        <strain evidence="3">PS662</strain>
    </source>
</reference>
<keyword evidence="2" id="KW-1133">Transmembrane helix</keyword>
<feature type="compositionally biased region" description="Low complexity" evidence="1">
    <location>
        <begin position="303"/>
        <end position="313"/>
    </location>
</feature>
<dbReference type="AlphaFoldDB" id="A0A5E6VU02"/>
<dbReference type="OrthoDB" id="5905222at2"/>
<name>A0A5E6VU02_PSEFL</name>
<dbReference type="EMBL" id="CABVHK010000014">
    <property type="protein sequence ID" value="VVN15236.1"/>
    <property type="molecule type" value="Genomic_DNA"/>
</dbReference>
<feature type="transmembrane region" description="Helical" evidence="2">
    <location>
        <begin position="258"/>
        <end position="283"/>
    </location>
</feature>
<gene>
    <name evidence="3" type="ORF">PS662_04064</name>
</gene>
<proteinExistence type="predicted"/>
<dbReference type="Proteomes" id="UP000326953">
    <property type="component" value="Unassembled WGS sequence"/>
</dbReference>
<organism evidence="3 4">
    <name type="scientific">Pseudomonas fluorescens</name>
    <dbReference type="NCBI Taxonomy" id="294"/>
    <lineage>
        <taxon>Bacteria</taxon>
        <taxon>Pseudomonadati</taxon>
        <taxon>Pseudomonadota</taxon>
        <taxon>Gammaproteobacteria</taxon>
        <taxon>Pseudomonadales</taxon>
        <taxon>Pseudomonadaceae</taxon>
        <taxon>Pseudomonas</taxon>
    </lineage>
</organism>
<evidence type="ECO:0000256" key="1">
    <source>
        <dbReference type="SAM" id="MobiDB-lite"/>
    </source>
</evidence>
<evidence type="ECO:0000313" key="3">
    <source>
        <dbReference type="EMBL" id="VVN15236.1"/>
    </source>
</evidence>
<keyword evidence="2" id="KW-0812">Transmembrane</keyword>
<dbReference type="PANTHER" id="PTHR32305:SF15">
    <property type="entry name" value="PROTEIN RHSA-RELATED"/>
    <property type="match status" value="1"/>
</dbReference>
<evidence type="ECO:0000313" key="4">
    <source>
        <dbReference type="Proteomes" id="UP000326953"/>
    </source>
</evidence>
<evidence type="ECO:0008006" key="5">
    <source>
        <dbReference type="Google" id="ProtNLM"/>
    </source>
</evidence>
<feature type="transmembrane region" description="Helical" evidence="2">
    <location>
        <begin position="224"/>
        <end position="252"/>
    </location>
</feature>
<feature type="region of interest" description="Disordered" evidence="1">
    <location>
        <begin position="303"/>
        <end position="322"/>
    </location>
</feature>